<keyword evidence="3" id="KW-1185">Reference proteome</keyword>
<dbReference type="AlphaFoldDB" id="A0A183FMG3"/>
<proteinExistence type="predicted"/>
<reference evidence="2 3" key="1">
    <citation type="submission" date="2018-11" db="EMBL/GenBank/DDBJ databases">
        <authorList>
            <consortium name="Pathogen Informatics"/>
        </authorList>
    </citation>
    <scope>NUCLEOTIDE SEQUENCE [LARGE SCALE GENOMIC DNA]</scope>
</reference>
<organism evidence="3 4">
    <name type="scientific">Heligmosomoides polygyrus</name>
    <name type="common">Parasitic roundworm</name>
    <dbReference type="NCBI Taxonomy" id="6339"/>
    <lineage>
        <taxon>Eukaryota</taxon>
        <taxon>Metazoa</taxon>
        <taxon>Ecdysozoa</taxon>
        <taxon>Nematoda</taxon>
        <taxon>Chromadorea</taxon>
        <taxon>Rhabditida</taxon>
        <taxon>Rhabditina</taxon>
        <taxon>Rhabditomorpha</taxon>
        <taxon>Strongyloidea</taxon>
        <taxon>Heligmosomidae</taxon>
        <taxon>Heligmosomoides</taxon>
    </lineage>
</organism>
<dbReference type="EMBL" id="UZAH01026193">
    <property type="protein sequence ID" value="VDO76950.1"/>
    <property type="molecule type" value="Genomic_DNA"/>
</dbReference>
<evidence type="ECO:0000256" key="1">
    <source>
        <dbReference type="SAM" id="MobiDB-lite"/>
    </source>
</evidence>
<evidence type="ECO:0000313" key="4">
    <source>
        <dbReference type="WBParaSite" id="HPBE_0000857901-mRNA-1"/>
    </source>
</evidence>
<reference evidence="4" key="2">
    <citation type="submission" date="2019-09" db="UniProtKB">
        <authorList>
            <consortium name="WormBaseParasite"/>
        </authorList>
    </citation>
    <scope>IDENTIFICATION</scope>
</reference>
<gene>
    <name evidence="2" type="ORF">HPBE_LOCUS8580</name>
</gene>
<accession>A0A3P7XQA8</accession>
<sequence length="78" mass="8981">MPTLSRHSSESHVNGKSAKAERKRSAFLSVMPDDYDERCSRHYFIRLSSAIEGLGAQPLNRMAVEDMERWTKILLRES</sequence>
<evidence type="ECO:0000313" key="2">
    <source>
        <dbReference type="EMBL" id="VDO76950.1"/>
    </source>
</evidence>
<name>A0A183FMG3_HELPZ</name>
<protein>
    <submittedName>
        <fullName evidence="4">PDEase domain-containing protein</fullName>
    </submittedName>
</protein>
<feature type="region of interest" description="Disordered" evidence="1">
    <location>
        <begin position="1"/>
        <end position="22"/>
    </location>
</feature>
<dbReference type="Proteomes" id="UP000050761">
    <property type="component" value="Unassembled WGS sequence"/>
</dbReference>
<evidence type="ECO:0000313" key="3">
    <source>
        <dbReference type="Proteomes" id="UP000050761"/>
    </source>
</evidence>
<accession>A0A183FMG3</accession>
<dbReference type="WBParaSite" id="HPBE_0000857901-mRNA-1">
    <property type="protein sequence ID" value="HPBE_0000857901-mRNA-1"/>
    <property type="gene ID" value="HPBE_0000857901"/>
</dbReference>